<accession>A0A1I6GY60</accession>
<evidence type="ECO:0000313" key="1">
    <source>
        <dbReference type="EMBL" id="SFR47039.1"/>
    </source>
</evidence>
<protein>
    <submittedName>
        <fullName evidence="1">Uncharacterized protein</fullName>
    </submittedName>
</protein>
<sequence>MDSLDAEIDALARRIERQIRRNEARLAELPDFDREWREAATASVSDTDRLFL</sequence>
<reference evidence="2" key="1">
    <citation type="submission" date="2016-10" db="EMBL/GenBank/DDBJ databases">
        <authorList>
            <person name="Varghese N."/>
            <person name="Submissions S."/>
        </authorList>
    </citation>
    <scope>NUCLEOTIDE SEQUENCE [LARGE SCALE GENOMIC DNA]</scope>
    <source>
        <strain evidence="2">CGMCC 1.7736</strain>
    </source>
</reference>
<evidence type="ECO:0000313" key="2">
    <source>
        <dbReference type="Proteomes" id="UP000198531"/>
    </source>
</evidence>
<dbReference type="OrthoDB" id="281725at2157"/>
<name>A0A1I6GY60_9EURY</name>
<dbReference type="STRING" id="553469.SAMN04487947_1804"/>
<dbReference type="EMBL" id="FOYT01000001">
    <property type="protein sequence ID" value="SFR47039.1"/>
    <property type="molecule type" value="Genomic_DNA"/>
</dbReference>
<organism evidence="1 2">
    <name type="scientific">Halogeometricum rufum</name>
    <dbReference type="NCBI Taxonomy" id="553469"/>
    <lineage>
        <taxon>Archaea</taxon>
        <taxon>Methanobacteriati</taxon>
        <taxon>Methanobacteriota</taxon>
        <taxon>Stenosarchaea group</taxon>
        <taxon>Halobacteria</taxon>
        <taxon>Halobacteriales</taxon>
        <taxon>Haloferacaceae</taxon>
        <taxon>Halogeometricum</taxon>
    </lineage>
</organism>
<dbReference type="RefSeq" id="WP_177232564.1">
    <property type="nucleotide sequence ID" value="NZ_FOYT01000001.1"/>
</dbReference>
<proteinExistence type="predicted"/>
<gene>
    <name evidence="1" type="ORF">SAMN04487947_1804</name>
</gene>
<dbReference type="AlphaFoldDB" id="A0A1I6GY60"/>
<dbReference type="Proteomes" id="UP000198531">
    <property type="component" value="Unassembled WGS sequence"/>
</dbReference>
<keyword evidence="2" id="KW-1185">Reference proteome</keyword>